<keyword evidence="1" id="KW-0472">Membrane</keyword>
<keyword evidence="3" id="KW-1185">Reference proteome</keyword>
<reference evidence="2 3" key="1">
    <citation type="submission" date="2012-11" db="EMBL/GenBank/DDBJ databases">
        <title>FINISHED of Natronococcus occultus SP4, DSM 3396.</title>
        <authorList>
            <consortium name="DOE Joint Genome Institute"/>
            <person name="Eisen J."/>
            <person name="Huntemann M."/>
            <person name="Wei C.-L."/>
            <person name="Han J."/>
            <person name="Detter J.C."/>
            <person name="Han C."/>
            <person name="Tapia R."/>
            <person name="Chen A."/>
            <person name="Kyrpides N."/>
            <person name="Mavromatis K."/>
            <person name="Markowitz V."/>
            <person name="Szeto E."/>
            <person name="Ivanova N."/>
            <person name="Mikhailova N."/>
            <person name="Ovchinnikova G."/>
            <person name="Pagani I."/>
            <person name="Pati A."/>
            <person name="Goodwin L."/>
            <person name="Nordberg H.P."/>
            <person name="Cantor M.N."/>
            <person name="Hua S.X."/>
            <person name="Woyke T."/>
            <person name="Eisen J."/>
            <person name="Klenk H.-P."/>
            <person name="Klenk H.-P."/>
        </authorList>
    </citation>
    <scope>NUCLEOTIDE SEQUENCE [LARGE SCALE GENOMIC DNA]</scope>
    <source>
        <strain evidence="2 3">SP4</strain>
    </source>
</reference>
<dbReference type="STRING" id="694430.Natoc_2838"/>
<accession>L0JZW3</accession>
<feature type="transmembrane region" description="Helical" evidence="1">
    <location>
        <begin position="64"/>
        <end position="85"/>
    </location>
</feature>
<proteinExistence type="predicted"/>
<keyword evidence="1" id="KW-1133">Transmembrane helix</keyword>
<dbReference type="RefSeq" id="WP_015322036.1">
    <property type="nucleotide sequence ID" value="NC_019974.1"/>
</dbReference>
<dbReference type="AlphaFoldDB" id="L0JZW3"/>
<evidence type="ECO:0000256" key="1">
    <source>
        <dbReference type="SAM" id="Phobius"/>
    </source>
</evidence>
<dbReference type="OrthoDB" id="247873at2157"/>
<gene>
    <name evidence="2" type="ORF">Natoc_2838</name>
</gene>
<organism evidence="2 3">
    <name type="scientific">Natronococcus occultus SP4</name>
    <dbReference type="NCBI Taxonomy" id="694430"/>
    <lineage>
        <taxon>Archaea</taxon>
        <taxon>Methanobacteriati</taxon>
        <taxon>Methanobacteriota</taxon>
        <taxon>Stenosarchaea group</taxon>
        <taxon>Halobacteria</taxon>
        <taxon>Halobacteriales</taxon>
        <taxon>Natrialbaceae</taxon>
        <taxon>Natronococcus</taxon>
    </lineage>
</organism>
<dbReference type="GeneID" id="14403225"/>
<sequence length="99" mass="10861">MRVAPFRRVLVAPVTIATFLVLTVPLALGWLRTSLLSPLALPGYLIYTIGSAIGNLIAPRFELWAYWIPFVAGCCVVSVTVGYAAELVRAQLSDDEIRR</sequence>
<keyword evidence="1" id="KW-0812">Transmembrane</keyword>
<dbReference type="eggNOG" id="arCOG11840">
    <property type="taxonomic scope" value="Archaea"/>
</dbReference>
<evidence type="ECO:0000313" key="3">
    <source>
        <dbReference type="Proteomes" id="UP000010878"/>
    </source>
</evidence>
<evidence type="ECO:0000313" key="2">
    <source>
        <dbReference type="EMBL" id="AGB38597.1"/>
    </source>
</evidence>
<dbReference type="KEGG" id="nou:Natoc_2838"/>
<dbReference type="HOGENOM" id="CLU_169410_0_0_2"/>
<feature type="transmembrane region" description="Helical" evidence="1">
    <location>
        <begin position="39"/>
        <end position="57"/>
    </location>
</feature>
<dbReference type="EMBL" id="CP003929">
    <property type="protein sequence ID" value="AGB38597.1"/>
    <property type="molecule type" value="Genomic_DNA"/>
</dbReference>
<protein>
    <submittedName>
        <fullName evidence="2">Uncharacterized protein</fullName>
    </submittedName>
</protein>
<dbReference type="Proteomes" id="UP000010878">
    <property type="component" value="Chromosome"/>
</dbReference>
<name>L0JZW3_9EURY</name>